<evidence type="ECO:0000256" key="1">
    <source>
        <dbReference type="SAM" id="SignalP"/>
    </source>
</evidence>
<accession>A0A0M3HYP8</accession>
<keyword evidence="2" id="KW-1185">Reference proteome</keyword>
<feature type="signal peptide" evidence="1">
    <location>
        <begin position="1"/>
        <end position="17"/>
    </location>
</feature>
<dbReference type="Proteomes" id="UP000036681">
    <property type="component" value="Unplaced"/>
</dbReference>
<name>A0A0M3HYP8_ASCLU</name>
<organism evidence="2 3">
    <name type="scientific">Ascaris lumbricoides</name>
    <name type="common">Giant roundworm</name>
    <dbReference type="NCBI Taxonomy" id="6252"/>
    <lineage>
        <taxon>Eukaryota</taxon>
        <taxon>Metazoa</taxon>
        <taxon>Ecdysozoa</taxon>
        <taxon>Nematoda</taxon>
        <taxon>Chromadorea</taxon>
        <taxon>Rhabditida</taxon>
        <taxon>Spirurina</taxon>
        <taxon>Ascaridomorpha</taxon>
        <taxon>Ascaridoidea</taxon>
        <taxon>Ascarididae</taxon>
        <taxon>Ascaris</taxon>
    </lineage>
</organism>
<sequence length="84" mass="9367">MFVPLLFVVILVNVITAEEVATFGPCINNVCPNGYTCQEGYCVVSEEAIDHIEAYVVFMLFICSENFGMHDMRKGAEPTTVQQE</sequence>
<evidence type="ECO:0000313" key="2">
    <source>
        <dbReference type="Proteomes" id="UP000036681"/>
    </source>
</evidence>
<evidence type="ECO:0000313" key="3">
    <source>
        <dbReference type="WBParaSite" id="ALUE_0000868901-mRNA-1"/>
    </source>
</evidence>
<reference evidence="3" key="1">
    <citation type="submission" date="2017-02" db="UniProtKB">
        <authorList>
            <consortium name="WormBaseParasite"/>
        </authorList>
    </citation>
    <scope>IDENTIFICATION</scope>
</reference>
<proteinExistence type="predicted"/>
<feature type="chain" id="PRO_5005656709" evidence="1">
    <location>
        <begin position="18"/>
        <end position="84"/>
    </location>
</feature>
<keyword evidence="1" id="KW-0732">Signal</keyword>
<dbReference type="AlphaFoldDB" id="A0A0M3HYP8"/>
<protein>
    <submittedName>
        <fullName evidence="3">Nodule Cysteine-Rich (NCR) secreted peptide</fullName>
    </submittedName>
</protein>
<dbReference type="WBParaSite" id="ALUE_0000868901-mRNA-1">
    <property type="protein sequence ID" value="ALUE_0000868901-mRNA-1"/>
    <property type="gene ID" value="ALUE_0000868901"/>
</dbReference>